<sequence>MKHVATGLTRAVIAVAATATVPATPAAASPPYLGEDPFQSGCVAGSVAAPTSESPDGHLRMTDPRSNTYVGDAQLLHTPKCAGFWMLVVFNPQYRVDPAMSVEGVVDPALVGPSSLAPGNGAVWSFVLRGMERDNACADVGVTNQNGQHVATFNLGCTGQPPPATR</sequence>
<accession>A0ABN2MRA6</accession>
<feature type="chain" id="PRO_5047438001" description="DUF2690 domain-containing protein" evidence="1">
    <location>
        <begin position="29"/>
        <end position="166"/>
    </location>
</feature>
<protein>
    <recommendedName>
        <fullName evidence="4">DUF2690 domain-containing protein</fullName>
    </recommendedName>
</protein>
<keyword evidence="3" id="KW-1185">Reference proteome</keyword>
<evidence type="ECO:0000313" key="2">
    <source>
        <dbReference type="EMBL" id="GAA1835146.1"/>
    </source>
</evidence>
<reference evidence="2 3" key="1">
    <citation type="journal article" date="2019" name="Int. J. Syst. Evol. Microbiol.">
        <title>The Global Catalogue of Microorganisms (GCM) 10K type strain sequencing project: providing services to taxonomists for standard genome sequencing and annotation.</title>
        <authorList>
            <consortium name="The Broad Institute Genomics Platform"/>
            <consortium name="The Broad Institute Genome Sequencing Center for Infectious Disease"/>
            <person name="Wu L."/>
            <person name="Ma J."/>
        </authorList>
    </citation>
    <scope>NUCLEOTIDE SEQUENCE [LARGE SCALE GENOMIC DNA]</scope>
    <source>
        <strain evidence="2 3">JCM 13250</strain>
    </source>
</reference>
<dbReference type="EMBL" id="BAAALT010000288">
    <property type="protein sequence ID" value="GAA1835146.1"/>
    <property type="molecule type" value="Genomic_DNA"/>
</dbReference>
<dbReference type="RefSeq" id="WP_344140139.1">
    <property type="nucleotide sequence ID" value="NZ_BAAALT010000288.1"/>
</dbReference>
<evidence type="ECO:0000256" key="1">
    <source>
        <dbReference type="SAM" id="SignalP"/>
    </source>
</evidence>
<comment type="caution">
    <text evidence="2">The sequence shown here is derived from an EMBL/GenBank/DDBJ whole genome shotgun (WGS) entry which is preliminary data.</text>
</comment>
<dbReference type="Proteomes" id="UP001500218">
    <property type="component" value="Unassembled WGS sequence"/>
</dbReference>
<gene>
    <name evidence="2" type="ORF">GCM10009682_61690</name>
</gene>
<evidence type="ECO:0008006" key="4">
    <source>
        <dbReference type="Google" id="ProtNLM"/>
    </source>
</evidence>
<proteinExistence type="predicted"/>
<name>A0ABN2MRA6_9ACTN</name>
<feature type="signal peptide" evidence="1">
    <location>
        <begin position="1"/>
        <end position="28"/>
    </location>
</feature>
<keyword evidence="1" id="KW-0732">Signal</keyword>
<organism evidence="2 3">
    <name type="scientific">Luedemannella flava</name>
    <dbReference type="NCBI Taxonomy" id="349316"/>
    <lineage>
        <taxon>Bacteria</taxon>
        <taxon>Bacillati</taxon>
        <taxon>Actinomycetota</taxon>
        <taxon>Actinomycetes</taxon>
        <taxon>Micromonosporales</taxon>
        <taxon>Micromonosporaceae</taxon>
        <taxon>Luedemannella</taxon>
    </lineage>
</organism>
<evidence type="ECO:0000313" key="3">
    <source>
        <dbReference type="Proteomes" id="UP001500218"/>
    </source>
</evidence>